<feature type="transmembrane region" description="Helical" evidence="1">
    <location>
        <begin position="12"/>
        <end position="30"/>
    </location>
</feature>
<keyword evidence="1" id="KW-0472">Membrane</keyword>
<dbReference type="EMBL" id="LK022684">
    <property type="protein sequence ID" value="CDQ51975.1"/>
    <property type="molecule type" value="Genomic_DNA"/>
</dbReference>
<proteinExistence type="predicted"/>
<evidence type="ECO:0000313" key="2">
    <source>
        <dbReference type="EMBL" id="CDQ51975.1"/>
    </source>
</evidence>
<dbReference type="RefSeq" id="YP_009041212.1">
    <property type="nucleotide sequence ID" value="NC_024295.1"/>
</dbReference>
<dbReference type="CTD" id="4509"/>
<geneLocation type="mitochondrion" evidence="2"/>
<reference evidence="2" key="2">
    <citation type="submission" date="2014-06" db="EMBL/GenBank/DDBJ databases">
        <title>Complete mitochondrial genome of Gramastacus lacus.</title>
        <authorList>
            <person name="Gan H.M."/>
            <person name="Tan M.H."/>
            <person name="Gan H.Y."/>
            <person name="Lee Y.P."/>
            <person name="Austin C.M."/>
        </authorList>
    </citation>
    <scope>NUCLEOTIDE SEQUENCE</scope>
</reference>
<gene>
    <name evidence="2" type="primary">atp8</name>
</gene>
<evidence type="ECO:0000256" key="1">
    <source>
        <dbReference type="SAM" id="Phobius"/>
    </source>
</evidence>
<organism evidence="2">
    <name type="scientific">Gramastacus lacus</name>
    <dbReference type="NCBI Taxonomy" id="1501715"/>
    <lineage>
        <taxon>Eukaryota</taxon>
        <taxon>Metazoa</taxon>
        <taxon>Ecdysozoa</taxon>
        <taxon>Arthropoda</taxon>
        <taxon>Crustacea</taxon>
        <taxon>Multicrustacea</taxon>
        <taxon>Malacostraca</taxon>
        <taxon>Eumalacostraca</taxon>
        <taxon>Eucarida</taxon>
        <taxon>Decapoda</taxon>
        <taxon>Pleocyemata</taxon>
        <taxon>Astacidea</taxon>
        <taxon>Parastacoidea</taxon>
        <taxon>Parastacidae</taxon>
        <taxon>Gramastacus</taxon>
    </lineage>
</organism>
<dbReference type="AlphaFoldDB" id="A0A060VD33"/>
<dbReference type="GeneID" id="19592720"/>
<reference evidence="2" key="1">
    <citation type="submission" date="2014-04" db="EMBL/GenBank/DDBJ databases">
        <authorList>
            <person name="Gan H."/>
        </authorList>
    </citation>
    <scope>NUCLEOTIDE SEQUENCE</scope>
</reference>
<keyword evidence="2" id="KW-0496">Mitochondrion</keyword>
<accession>A0A060VD33</accession>
<sequence length="52" mass="6436">MPQMSPLLWLNLYMFFLLSFLLFLVVNYFFNQTSKKQKLISDFSINQKPWKW</sequence>
<name>A0A060VD33_9EUCA</name>
<keyword evidence="1" id="KW-0812">Transmembrane</keyword>
<keyword evidence="1" id="KW-1133">Transmembrane helix</keyword>
<protein>
    <submittedName>
        <fullName evidence="2">ATP synthase F0 subunit 8</fullName>
    </submittedName>
</protein>